<dbReference type="InterPro" id="IPR000415">
    <property type="entry name" value="Nitroreductase-like"/>
</dbReference>
<feature type="domain" description="Nitroreductase" evidence="3">
    <location>
        <begin position="13"/>
        <end position="64"/>
    </location>
</feature>
<dbReference type="PANTHER" id="PTHR43673:SF10">
    <property type="entry name" value="NADH DEHYDROGENASE_NAD(P)H NITROREDUCTASE XCC3605-RELATED"/>
    <property type="match status" value="1"/>
</dbReference>
<name>A0A382CEC5_9ZZZZ</name>
<protein>
    <recommendedName>
        <fullName evidence="3">Nitroreductase domain-containing protein</fullName>
    </recommendedName>
</protein>
<keyword evidence="2" id="KW-0560">Oxidoreductase</keyword>
<proteinExistence type="inferred from homology"/>
<gene>
    <name evidence="4" type="ORF">METZ01_LOCUS177234</name>
</gene>
<accession>A0A382CEC5</accession>
<evidence type="ECO:0000259" key="3">
    <source>
        <dbReference type="Pfam" id="PF00881"/>
    </source>
</evidence>
<evidence type="ECO:0000256" key="2">
    <source>
        <dbReference type="ARBA" id="ARBA00023002"/>
    </source>
</evidence>
<evidence type="ECO:0000256" key="1">
    <source>
        <dbReference type="ARBA" id="ARBA00007118"/>
    </source>
</evidence>
<organism evidence="4">
    <name type="scientific">marine metagenome</name>
    <dbReference type="NCBI Taxonomy" id="408172"/>
    <lineage>
        <taxon>unclassified sequences</taxon>
        <taxon>metagenomes</taxon>
        <taxon>ecological metagenomes</taxon>
    </lineage>
</organism>
<reference evidence="4" key="1">
    <citation type="submission" date="2018-05" db="EMBL/GenBank/DDBJ databases">
        <authorList>
            <person name="Lanie J.A."/>
            <person name="Ng W.-L."/>
            <person name="Kazmierczak K.M."/>
            <person name="Andrzejewski T.M."/>
            <person name="Davidsen T.M."/>
            <person name="Wayne K.J."/>
            <person name="Tettelin H."/>
            <person name="Glass J.I."/>
            <person name="Rusch D."/>
            <person name="Podicherti R."/>
            <person name="Tsui H.-C.T."/>
            <person name="Winkler M.E."/>
        </authorList>
    </citation>
    <scope>NUCLEOTIDE SEQUENCE</scope>
</reference>
<dbReference type="EMBL" id="UINC01034089">
    <property type="protein sequence ID" value="SVB24380.1"/>
    <property type="molecule type" value="Genomic_DNA"/>
</dbReference>
<comment type="similarity">
    <text evidence="1">Belongs to the nitroreductase family.</text>
</comment>
<dbReference type="Gene3D" id="3.40.109.10">
    <property type="entry name" value="NADH Oxidase"/>
    <property type="match status" value="1"/>
</dbReference>
<dbReference type="PANTHER" id="PTHR43673">
    <property type="entry name" value="NAD(P)H NITROREDUCTASE YDGI-RELATED"/>
    <property type="match status" value="1"/>
</dbReference>
<dbReference type="Pfam" id="PF00881">
    <property type="entry name" value="Nitroreductase"/>
    <property type="match status" value="2"/>
</dbReference>
<dbReference type="AlphaFoldDB" id="A0A382CEC5"/>
<dbReference type="GO" id="GO:0016491">
    <property type="term" value="F:oxidoreductase activity"/>
    <property type="evidence" value="ECO:0007669"/>
    <property type="project" value="UniProtKB-KW"/>
</dbReference>
<dbReference type="SUPFAM" id="SSF55469">
    <property type="entry name" value="FMN-dependent nitroreductase-like"/>
    <property type="match status" value="1"/>
</dbReference>
<dbReference type="InterPro" id="IPR029479">
    <property type="entry name" value="Nitroreductase"/>
</dbReference>
<dbReference type="CDD" id="cd02062">
    <property type="entry name" value="Nitro_FMN_reductase"/>
    <property type="match status" value="1"/>
</dbReference>
<sequence>MEVYDAIRTVLAVREFQDKPVPEALVKKIVEAARLTASSKNGQPWHFIVVHDRDTLRQLGAIMTSGRYNAQAAFAIVVAIDKVSPFGVSDASRAIQSMVLTAWAEGVGSNWTGWVGMPEVAALIKIPHTMDVLAVVPFGYPTHDHKGSKKQRKTLSEVAHRERFGQRFS</sequence>
<evidence type="ECO:0000313" key="4">
    <source>
        <dbReference type="EMBL" id="SVB24380.1"/>
    </source>
</evidence>
<feature type="domain" description="Nitroreductase" evidence="3">
    <location>
        <begin position="85"/>
        <end position="140"/>
    </location>
</feature>